<comment type="caution">
    <text evidence="8">The sequence shown here is derived from an EMBL/GenBank/DDBJ whole genome shotgun (WGS) entry which is preliminary data.</text>
</comment>
<dbReference type="InterPro" id="IPR036291">
    <property type="entry name" value="NAD(P)-bd_dom_sf"/>
</dbReference>
<evidence type="ECO:0000256" key="1">
    <source>
        <dbReference type="ARBA" id="ARBA00022516"/>
    </source>
</evidence>
<dbReference type="PANTHER" id="PTHR43647">
    <property type="entry name" value="DEHYDROGENASE"/>
    <property type="match status" value="1"/>
</dbReference>
<organism evidence="8 9">
    <name type="scientific">Rhizoctonia solani</name>
    <dbReference type="NCBI Taxonomy" id="456999"/>
    <lineage>
        <taxon>Eukaryota</taxon>
        <taxon>Fungi</taxon>
        <taxon>Dikarya</taxon>
        <taxon>Basidiomycota</taxon>
        <taxon>Agaricomycotina</taxon>
        <taxon>Agaricomycetes</taxon>
        <taxon>Cantharellales</taxon>
        <taxon>Ceratobasidiaceae</taxon>
        <taxon>Rhizoctonia</taxon>
    </lineage>
</organism>
<dbReference type="SUPFAM" id="SSF51735">
    <property type="entry name" value="NAD(P)-binding Rossmann-fold domains"/>
    <property type="match status" value="1"/>
</dbReference>
<dbReference type="AlphaFoldDB" id="A0A8H3C138"/>
<feature type="region of interest" description="Disordered" evidence="7">
    <location>
        <begin position="32"/>
        <end position="54"/>
    </location>
</feature>
<keyword evidence="2" id="KW-0521">NADP</keyword>
<comment type="similarity">
    <text evidence="6">Belongs to the short-chain dehydrogenases/reductases (SDR) family. ERG27 subfamily.</text>
</comment>
<accession>A0A8H3C138</accession>
<dbReference type="InterPro" id="IPR051593">
    <property type="entry name" value="Ergosterol_Biosynth_ERG27"/>
</dbReference>
<keyword evidence="1" id="KW-0444">Lipid biosynthesis</keyword>
<evidence type="ECO:0000313" key="9">
    <source>
        <dbReference type="Proteomes" id="UP000663861"/>
    </source>
</evidence>
<evidence type="ECO:0000256" key="2">
    <source>
        <dbReference type="ARBA" id="ARBA00022857"/>
    </source>
</evidence>
<name>A0A8H3C138_9AGAM</name>
<proteinExistence type="inferred from homology"/>
<keyword evidence="4" id="KW-0560">Oxidoreductase</keyword>
<dbReference type="EMBL" id="CAJMWY010001601">
    <property type="protein sequence ID" value="CAE6471419.1"/>
    <property type="molecule type" value="Genomic_DNA"/>
</dbReference>
<keyword evidence="5" id="KW-0443">Lipid metabolism</keyword>
<evidence type="ECO:0000256" key="7">
    <source>
        <dbReference type="SAM" id="MobiDB-lite"/>
    </source>
</evidence>
<evidence type="ECO:0000256" key="6">
    <source>
        <dbReference type="ARBA" id="ARBA00023593"/>
    </source>
</evidence>
<gene>
    <name evidence="8" type="ORF">RDB_LOCUS83252</name>
</gene>
<dbReference type="GO" id="GO:0000253">
    <property type="term" value="F:3-beta-hydroxysteroid 3-dehydrogenase (NADP+) activity"/>
    <property type="evidence" value="ECO:0007669"/>
    <property type="project" value="TreeGrafter"/>
</dbReference>
<evidence type="ECO:0008006" key="10">
    <source>
        <dbReference type="Google" id="ProtNLM"/>
    </source>
</evidence>
<dbReference type="GO" id="GO:0005811">
    <property type="term" value="C:lipid droplet"/>
    <property type="evidence" value="ECO:0007669"/>
    <property type="project" value="TreeGrafter"/>
</dbReference>
<protein>
    <recommendedName>
        <fullName evidence="10">3-keto steroid reductase</fullName>
    </recommendedName>
</protein>
<dbReference type="GO" id="GO:0005741">
    <property type="term" value="C:mitochondrial outer membrane"/>
    <property type="evidence" value="ECO:0007669"/>
    <property type="project" value="TreeGrafter"/>
</dbReference>
<evidence type="ECO:0000256" key="3">
    <source>
        <dbReference type="ARBA" id="ARBA00022955"/>
    </source>
</evidence>
<feature type="region of interest" description="Disordered" evidence="7">
    <location>
        <begin position="349"/>
        <end position="372"/>
    </location>
</feature>
<reference evidence="8" key="1">
    <citation type="submission" date="2021-01" db="EMBL/GenBank/DDBJ databases">
        <authorList>
            <person name="Kaushik A."/>
        </authorList>
    </citation>
    <scope>NUCLEOTIDE SEQUENCE</scope>
    <source>
        <strain evidence="8">AG4-RS23</strain>
    </source>
</reference>
<dbReference type="Gene3D" id="3.40.50.720">
    <property type="entry name" value="NAD(P)-binding Rossmann-like Domain"/>
    <property type="match status" value="1"/>
</dbReference>
<dbReference type="GO" id="GO:0006694">
    <property type="term" value="P:steroid biosynthetic process"/>
    <property type="evidence" value="ECO:0007669"/>
    <property type="project" value="UniProtKB-KW"/>
</dbReference>
<sequence>MAEKRPIILVTGANSGVGFGVCQRLLVQFSQKSPPDASPKAQKRRITSTEDETSPFLPADGLTLILACRSTQRAETARSNLFKHIDDELAKRDTPHGRSFRKNLDIEIVKLDLSSVESVFEFPYITHLILNAGTGDFVGINWPLAIWEVCTRFKTAVTAPGFKIQATGKTSEDGLGWVWQCNVFGHFVLVRSLREMLAHNPFSSSRVRSLREMLAHNPFSSSRVLWTSSLEGRPSFFPGIDDYQLLSAPHSYEASKYEAELVACGLDELESERNNGVRHLIVHPGVAGTNIFFEHTGWLLDKLMFVAFYIARLLGSKHHPIQPYKAAISAVHIALVSLAILPLLSTSGATKEKSGPPPEGVSNGTNGETNRAEDYLPVRYGAEASLFGTEYVGVQPVEGYEEHREVGRELVARCNRLYNAFEKKYKM</sequence>
<dbReference type="Proteomes" id="UP000663861">
    <property type="component" value="Unassembled WGS sequence"/>
</dbReference>
<dbReference type="PANTHER" id="PTHR43647:SF1">
    <property type="entry name" value="3-KETO-STEROID REDUCTASE ERG27"/>
    <property type="match status" value="1"/>
</dbReference>
<keyword evidence="3" id="KW-0752">Steroid biosynthesis</keyword>
<dbReference type="GO" id="GO:0005789">
    <property type="term" value="C:endoplasmic reticulum membrane"/>
    <property type="evidence" value="ECO:0007669"/>
    <property type="project" value="TreeGrafter"/>
</dbReference>
<evidence type="ECO:0000256" key="5">
    <source>
        <dbReference type="ARBA" id="ARBA00023098"/>
    </source>
</evidence>
<evidence type="ECO:0000256" key="4">
    <source>
        <dbReference type="ARBA" id="ARBA00023002"/>
    </source>
</evidence>
<evidence type="ECO:0000313" key="8">
    <source>
        <dbReference type="EMBL" id="CAE6471419.1"/>
    </source>
</evidence>